<keyword evidence="2" id="KW-1185">Reference proteome</keyword>
<proteinExistence type="predicted"/>
<reference evidence="2" key="1">
    <citation type="journal article" date="2022" name="Mol. Ecol. Resour.">
        <title>The genomes of chicory, endive, great burdock and yacon provide insights into Asteraceae palaeo-polyploidization history and plant inulin production.</title>
        <authorList>
            <person name="Fan W."/>
            <person name="Wang S."/>
            <person name="Wang H."/>
            <person name="Wang A."/>
            <person name="Jiang F."/>
            <person name="Liu H."/>
            <person name="Zhao H."/>
            <person name="Xu D."/>
            <person name="Zhang Y."/>
        </authorList>
    </citation>
    <scope>NUCLEOTIDE SEQUENCE [LARGE SCALE GENOMIC DNA]</scope>
    <source>
        <strain evidence="2">cv. Punajuju</strain>
    </source>
</reference>
<evidence type="ECO:0000313" key="1">
    <source>
        <dbReference type="EMBL" id="KAI3698797.1"/>
    </source>
</evidence>
<reference evidence="1 2" key="2">
    <citation type="journal article" date="2022" name="Mol. Ecol. Resour.">
        <title>The genomes of chicory, endive, great burdock and yacon provide insights into Asteraceae paleo-polyploidization history and plant inulin production.</title>
        <authorList>
            <person name="Fan W."/>
            <person name="Wang S."/>
            <person name="Wang H."/>
            <person name="Wang A."/>
            <person name="Jiang F."/>
            <person name="Liu H."/>
            <person name="Zhao H."/>
            <person name="Xu D."/>
            <person name="Zhang Y."/>
        </authorList>
    </citation>
    <scope>NUCLEOTIDE SEQUENCE [LARGE SCALE GENOMIC DNA]</scope>
    <source>
        <strain evidence="2">cv. Punajuju</strain>
        <tissue evidence="1">Leaves</tissue>
    </source>
</reference>
<name>A0ACB8ZLD2_CICIN</name>
<accession>A0ACB8ZLD2</accession>
<evidence type="ECO:0000313" key="2">
    <source>
        <dbReference type="Proteomes" id="UP001055811"/>
    </source>
</evidence>
<organism evidence="1 2">
    <name type="scientific">Cichorium intybus</name>
    <name type="common">Chicory</name>
    <dbReference type="NCBI Taxonomy" id="13427"/>
    <lineage>
        <taxon>Eukaryota</taxon>
        <taxon>Viridiplantae</taxon>
        <taxon>Streptophyta</taxon>
        <taxon>Embryophyta</taxon>
        <taxon>Tracheophyta</taxon>
        <taxon>Spermatophyta</taxon>
        <taxon>Magnoliopsida</taxon>
        <taxon>eudicotyledons</taxon>
        <taxon>Gunneridae</taxon>
        <taxon>Pentapetalae</taxon>
        <taxon>asterids</taxon>
        <taxon>campanulids</taxon>
        <taxon>Asterales</taxon>
        <taxon>Asteraceae</taxon>
        <taxon>Cichorioideae</taxon>
        <taxon>Cichorieae</taxon>
        <taxon>Cichoriinae</taxon>
        <taxon>Cichorium</taxon>
    </lineage>
</organism>
<dbReference type="Proteomes" id="UP001055811">
    <property type="component" value="Linkage Group LG08"/>
</dbReference>
<sequence>MGILSNFKSPIFSEALVKINGKISKVGVVEVDVDWSPFKKSHLHLDGEKSSDDGDDVSGSEFSNDEDGISDTVAMDMTSESPEEGEILQDDDTDIVADSCAPAVNVAAVDGDDAQATFVIPGQNVDLNSHDLRINDNGGLQKEPDGSIAHVDTNRDFSLDKDSGDQENTSAPINVMSPIAKEVNVSSPEVQLGPCPFGPLEKLAKSGCFGPFLANNSLGPVGNSPVIDGLNFSIGGSVGKRRRIIHPEKIPPINFEESPFETQPISHSLSPTLDLNENPIPSTIPLPDSDTDSLSSSLEVRKTAMAIRNWRLAVFPKEKSELKIIQERMIAIEVIAESRPLTDSEVTERIEGSKRIEELPKHKDCYLLYILIENPKSTSMVFTRTCEATRFLASMLRNLGLRAIPISGQMTQAKRLGALNKFKSGECNILICTDVASRGLDIPSVDMVINYDIPTNSKDYIHRVGRTARAGRSGVGISLVNQYELEWYIQIEKLIGKKLPQFEAQEEEVLLLLERVIEAKQLSQMKINESRGHKRRRGGEEEDEVDKFYGKNKSKSKRL</sequence>
<gene>
    <name evidence="1" type="ORF">L2E82_42625</name>
</gene>
<protein>
    <submittedName>
        <fullName evidence="1">Uncharacterized protein</fullName>
    </submittedName>
</protein>
<comment type="caution">
    <text evidence="1">The sequence shown here is derived from an EMBL/GenBank/DDBJ whole genome shotgun (WGS) entry which is preliminary data.</text>
</comment>
<dbReference type="EMBL" id="CM042016">
    <property type="protein sequence ID" value="KAI3698797.1"/>
    <property type="molecule type" value="Genomic_DNA"/>
</dbReference>